<comment type="caution">
    <text evidence="1">The sequence shown here is derived from an EMBL/GenBank/DDBJ whole genome shotgun (WGS) entry which is preliminary data.</text>
</comment>
<name>W1Y4U4_9ZZZZ</name>
<feature type="non-terminal residue" evidence="1">
    <location>
        <position position="69"/>
    </location>
</feature>
<dbReference type="GO" id="GO:0006351">
    <property type="term" value="P:DNA-templated transcription"/>
    <property type="evidence" value="ECO:0007669"/>
    <property type="project" value="InterPro"/>
</dbReference>
<dbReference type="GO" id="GO:0000428">
    <property type="term" value="C:DNA-directed RNA polymerase complex"/>
    <property type="evidence" value="ECO:0007669"/>
    <property type="project" value="UniProtKB-KW"/>
</dbReference>
<gene>
    <name evidence="1" type="ORF">Q604_UNBC08370G0001</name>
</gene>
<dbReference type="GO" id="GO:0003677">
    <property type="term" value="F:DNA binding"/>
    <property type="evidence" value="ECO:0007669"/>
    <property type="project" value="InterPro"/>
</dbReference>
<dbReference type="InterPro" id="IPR037034">
    <property type="entry name" value="RNA_pol_Rpb2_2_sf"/>
</dbReference>
<dbReference type="GO" id="GO:0003899">
    <property type="term" value="F:DNA-directed RNA polymerase activity"/>
    <property type="evidence" value="ECO:0007669"/>
    <property type="project" value="InterPro"/>
</dbReference>
<accession>W1Y4U4</accession>
<sequence length="69" mass="8095">NLFVRIDRRRKLPATIILRALNYTTEQILDLFFEKVIFEIRAFRPDADYRFSLANSAGLLSVKDSLFTD</sequence>
<keyword evidence="1" id="KW-0240">DNA-directed RNA polymerase</keyword>
<feature type="non-terminal residue" evidence="1">
    <location>
        <position position="1"/>
    </location>
</feature>
<keyword evidence="1" id="KW-0804">Transcription</keyword>
<proteinExistence type="predicted"/>
<dbReference type="Gene3D" id="3.90.1110.10">
    <property type="entry name" value="RNA polymerase Rpb2, domain 2"/>
    <property type="match status" value="1"/>
</dbReference>
<protein>
    <submittedName>
        <fullName evidence="1">DNA-directed RNA polymerase subunit beta</fullName>
    </submittedName>
</protein>
<dbReference type="AlphaFoldDB" id="W1Y4U4"/>
<evidence type="ECO:0000313" key="1">
    <source>
        <dbReference type="EMBL" id="ETJ37406.1"/>
    </source>
</evidence>
<reference evidence="1" key="1">
    <citation type="submission" date="2013-12" db="EMBL/GenBank/DDBJ databases">
        <title>A Varibaculum cambriense genome reconstructed from a premature infant gut community with otherwise low bacterial novelty that shifts toward anaerobic metabolism during the third week of life.</title>
        <authorList>
            <person name="Brown C.T."/>
            <person name="Sharon I."/>
            <person name="Thomas B.C."/>
            <person name="Castelle C.J."/>
            <person name="Morowitz M.J."/>
            <person name="Banfield J.F."/>
        </authorList>
    </citation>
    <scope>NUCLEOTIDE SEQUENCE</scope>
</reference>
<dbReference type="EMBL" id="AZMM01008370">
    <property type="protein sequence ID" value="ETJ37406.1"/>
    <property type="molecule type" value="Genomic_DNA"/>
</dbReference>
<organism evidence="1">
    <name type="scientific">human gut metagenome</name>
    <dbReference type="NCBI Taxonomy" id="408170"/>
    <lineage>
        <taxon>unclassified sequences</taxon>
        <taxon>metagenomes</taxon>
        <taxon>organismal metagenomes</taxon>
    </lineage>
</organism>